<reference evidence="1" key="2">
    <citation type="journal article" date="2021" name="Microbiome">
        <title>Successional dynamics and alternative stable states in a saline activated sludge microbial community over 9 years.</title>
        <authorList>
            <person name="Wang Y."/>
            <person name="Ye J."/>
            <person name="Ju F."/>
            <person name="Liu L."/>
            <person name="Boyd J.A."/>
            <person name="Deng Y."/>
            <person name="Parks D.H."/>
            <person name="Jiang X."/>
            <person name="Yin X."/>
            <person name="Woodcroft B.J."/>
            <person name="Tyson G.W."/>
            <person name="Hugenholtz P."/>
            <person name="Polz M.F."/>
            <person name="Zhang T."/>
        </authorList>
    </citation>
    <scope>NUCLEOTIDE SEQUENCE</scope>
    <source>
        <strain evidence="1">HKST-UBA13</strain>
    </source>
</reference>
<evidence type="ECO:0000313" key="1">
    <source>
        <dbReference type="EMBL" id="MCA9381289.1"/>
    </source>
</evidence>
<accession>A0A955L1S3</accession>
<comment type="caution">
    <text evidence="1">The sequence shown here is derived from an EMBL/GenBank/DDBJ whole genome shotgun (WGS) entry which is preliminary data.</text>
</comment>
<protein>
    <submittedName>
        <fullName evidence="1">Uncharacterized protein</fullName>
    </submittedName>
</protein>
<sequence length="313" mass="35486">MSDFPDSDDTSPLVENRSSICNSCLQNYFIGQDFVASGDMEPSQIESLATCARIKSMPFDTLSIFTQRLEKLMEEIPNGLPVGMDRVIDLFMVTRQEAIFNPTGVVENDECLYMGPIAWHFSTLLQREAATPQVMEKIGKEIIEIFSTHNTKESVIAAIYTQFGFDDNDDNLQDLMFQHKIDSIFQSPENTTLAKMRLILHYPIFNEHVKRTLSLIDTMYPVLGEKVHRKLLSLPNVHSELPDSILYELNSLLYFSTNEHAKVNLRLNKLSEIIVKFGIRGDDPYVIQIAELIGSLNESDTDNLDTHPGFAEA</sequence>
<proteinExistence type="predicted"/>
<dbReference type="EMBL" id="JAGQLJ010000070">
    <property type="protein sequence ID" value="MCA9381289.1"/>
    <property type="molecule type" value="Genomic_DNA"/>
</dbReference>
<dbReference type="AlphaFoldDB" id="A0A955L1S3"/>
<organism evidence="1 2">
    <name type="scientific">Candidatus Dojkabacteria bacterium</name>
    <dbReference type="NCBI Taxonomy" id="2099670"/>
    <lineage>
        <taxon>Bacteria</taxon>
        <taxon>Candidatus Dojkabacteria</taxon>
    </lineage>
</organism>
<gene>
    <name evidence="1" type="ORF">KC678_03420</name>
</gene>
<evidence type="ECO:0000313" key="2">
    <source>
        <dbReference type="Proteomes" id="UP000775877"/>
    </source>
</evidence>
<name>A0A955L1S3_9BACT</name>
<dbReference type="Proteomes" id="UP000775877">
    <property type="component" value="Unassembled WGS sequence"/>
</dbReference>
<reference evidence="1" key="1">
    <citation type="submission" date="2020-04" db="EMBL/GenBank/DDBJ databases">
        <authorList>
            <person name="Zhang T."/>
        </authorList>
    </citation>
    <scope>NUCLEOTIDE SEQUENCE</scope>
    <source>
        <strain evidence="1">HKST-UBA13</strain>
    </source>
</reference>